<protein>
    <submittedName>
        <fullName evidence="1">Uncharacterized protein</fullName>
    </submittedName>
</protein>
<comment type="caution">
    <text evidence="1">The sequence shown here is derived from an EMBL/GenBank/DDBJ whole genome shotgun (WGS) entry which is preliminary data.</text>
</comment>
<sequence length="142" mass="14304">AVLDKDDVVPDDGVLSASELVDLVDIILAPAVYLKAAEIALRSCAGSLAGTRVEDAVVGRVERCCDIASVLKSMGAPTVASLVKLATDCAQSAKASSITAGAQSPIECEGALSREMLDELSDLARACAGLAADADAAIDAQS</sequence>
<name>A0ABN9S4V9_9DINO</name>
<feature type="non-terminal residue" evidence="1">
    <location>
        <position position="1"/>
    </location>
</feature>
<reference evidence="1" key="1">
    <citation type="submission" date="2023-10" db="EMBL/GenBank/DDBJ databases">
        <authorList>
            <person name="Chen Y."/>
            <person name="Shah S."/>
            <person name="Dougan E. K."/>
            <person name="Thang M."/>
            <person name="Chan C."/>
        </authorList>
    </citation>
    <scope>NUCLEOTIDE SEQUENCE [LARGE SCALE GENOMIC DNA]</scope>
</reference>
<keyword evidence="2" id="KW-1185">Reference proteome</keyword>
<gene>
    <name evidence="1" type="ORF">PCOR1329_LOCUS25478</name>
</gene>
<evidence type="ECO:0000313" key="2">
    <source>
        <dbReference type="Proteomes" id="UP001189429"/>
    </source>
</evidence>
<proteinExistence type="predicted"/>
<organism evidence="1 2">
    <name type="scientific">Prorocentrum cordatum</name>
    <dbReference type="NCBI Taxonomy" id="2364126"/>
    <lineage>
        <taxon>Eukaryota</taxon>
        <taxon>Sar</taxon>
        <taxon>Alveolata</taxon>
        <taxon>Dinophyceae</taxon>
        <taxon>Prorocentrales</taxon>
        <taxon>Prorocentraceae</taxon>
        <taxon>Prorocentrum</taxon>
    </lineage>
</organism>
<evidence type="ECO:0000313" key="1">
    <source>
        <dbReference type="EMBL" id="CAK0825324.1"/>
    </source>
</evidence>
<dbReference type="Proteomes" id="UP001189429">
    <property type="component" value="Unassembled WGS sequence"/>
</dbReference>
<accession>A0ABN9S4V9</accession>
<feature type="non-terminal residue" evidence="1">
    <location>
        <position position="142"/>
    </location>
</feature>
<dbReference type="EMBL" id="CAUYUJ010008892">
    <property type="protein sequence ID" value="CAK0825324.1"/>
    <property type="molecule type" value="Genomic_DNA"/>
</dbReference>